<gene>
    <name evidence="1" type="ORF">DENIS_2187</name>
</gene>
<evidence type="ECO:0000313" key="2">
    <source>
        <dbReference type="Proteomes" id="UP000288096"/>
    </source>
</evidence>
<dbReference type="Proteomes" id="UP000288096">
    <property type="component" value="Unassembled WGS sequence"/>
</dbReference>
<dbReference type="EMBL" id="BEXT01000001">
    <property type="protein sequence ID" value="GBC61227.1"/>
    <property type="molecule type" value="Genomic_DNA"/>
</dbReference>
<comment type="caution">
    <text evidence="1">The sequence shown here is derived from an EMBL/GenBank/DDBJ whole genome shotgun (WGS) entry which is preliminary data.</text>
</comment>
<evidence type="ECO:0000313" key="1">
    <source>
        <dbReference type="EMBL" id="GBC61227.1"/>
    </source>
</evidence>
<reference evidence="2" key="1">
    <citation type="submission" date="2017-11" db="EMBL/GenBank/DDBJ databases">
        <authorList>
            <person name="Watanabe M."/>
            <person name="Kojima H."/>
        </authorList>
    </citation>
    <scope>NUCLEOTIDE SEQUENCE [LARGE SCALE GENOMIC DNA]</scope>
    <source>
        <strain evidence="2">Tokyo 01</strain>
    </source>
</reference>
<accession>A0A401FW77</accession>
<proteinExistence type="predicted"/>
<sequence length="250" mass="28389">MIKLKNIRMRSKLTGLFLLAGLIPLALVAWWGVSSSTKALMAKSYAQLEAVREIKKAGILKLFDERRGDMDVLVKTTEMFRRAAFEKLKTVQELKKAQTEVFFGKVRSDILSLSKSQDVLAMYARLRKYHDDMLTGATGPYDISTDEYNEIYGNYSKYLINYVKTHGYYDLFLIGTPHGHVMFTAAREKDLGTNLGHGPYKDESLARLWRKVVRTKDVVIEDFAPYSPAEGSRRPLSARLSTMSQIISSV</sequence>
<keyword evidence="2" id="KW-1185">Reference proteome</keyword>
<dbReference type="OrthoDB" id="9816383at2"/>
<name>A0A401FW77_9BACT</name>
<dbReference type="AlphaFoldDB" id="A0A401FW77"/>
<reference evidence="2" key="2">
    <citation type="submission" date="2019-01" db="EMBL/GenBank/DDBJ databases">
        <title>Genome sequence of Desulfonema ishimotonii strain Tokyo 01.</title>
        <authorList>
            <person name="Fukui M."/>
        </authorList>
    </citation>
    <scope>NUCLEOTIDE SEQUENCE [LARGE SCALE GENOMIC DNA]</scope>
    <source>
        <strain evidence="2">Tokyo 01</strain>
    </source>
</reference>
<dbReference type="RefSeq" id="WP_124328541.1">
    <property type="nucleotide sequence ID" value="NZ_BEXT01000001.1"/>
</dbReference>
<organism evidence="1 2">
    <name type="scientific">Desulfonema ishimotonii</name>
    <dbReference type="NCBI Taxonomy" id="45657"/>
    <lineage>
        <taxon>Bacteria</taxon>
        <taxon>Pseudomonadati</taxon>
        <taxon>Thermodesulfobacteriota</taxon>
        <taxon>Desulfobacteria</taxon>
        <taxon>Desulfobacterales</taxon>
        <taxon>Desulfococcaceae</taxon>
        <taxon>Desulfonema</taxon>
    </lineage>
</organism>
<protein>
    <submittedName>
        <fullName evidence="1">Methyl-accepting chemotaxis protein</fullName>
    </submittedName>
</protein>